<organism evidence="2 3">
    <name type="scientific">Stieleria bergensis</name>
    <dbReference type="NCBI Taxonomy" id="2528025"/>
    <lineage>
        <taxon>Bacteria</taxon>
        <taxon>Pseudomonadati</taxon>
        <taxon>Planctomycetota</taxon>
        <taxon>Planctomycetia</taxon>
        <taxon>Pirellulales</taxon>
        <taxon>Pirellulaceae</taxon>
        <taxon>Stieleria</taxon>
    </lineage>
</organism>
<evidence type="ECO:0000256" key="1">
    <source>
        <dbReference type="SAM" id="MobiDB-lite"/>
    </source>
</evidence>
<evidence type="ECO:0000313" key="2">
    <source>
        <dbReference type="EMBL" id="QDT60384.1"/>
    </source>
</evidence>
<dbReference type="InterPro" id="IPR036278">
    <property type="entry name" value="Sialidase_sf"/>
</dbReference>
<name>A0A517SW70_9BACT</name>
<dbReference type="SUPFAM" id="SSF50939">
    <property type="entry name" value="Sialidases"/>
    <property type="match status" value="1"/>
</dbReference>
<feature type="region of interest" description="Disordered" evidence="1">
    <location>
        <begin position="102"/>
        <end position="128"/>
    </location>
</feature>
<dbReference type="Gene3D" id="2.120.10.10">
    <property type="match status" value="1"/>
</dbReference>
<reference evidence="2 3" key="1">
    <citation type="submission" date="2019-02" db="EMBL/GenBank/DDBJ databases">
        <title>Deep-cultivation of Planctomycetes and their phenomic and genomic characterization uncovers novel biology.</title>
        <authorList>
            <person name="Wiegand S."/>
            <person name="Jogler M."/>
            <person name="Boedeker C."/>
            <person name="Pinto D."/>
            <person name="Vollmers J."/>
            <person name="Rivas-Marin E."/>
            <person name="Kohn T."/>
            <person name="Peeters S.H."/>
            <person name="Heuer A."/>
            <person name="Rast P."/>
            <person name="Oberbeckmann S."/>
            <person name="Bunk B."/>
            <person name="Jeske O."/>
            <person name="Meyerdierks A."/>
            <person name="Storesund J.E."/>
            <person name="Kallscheuer N."/>
            <person name="Luecker S."/>
            <person name="Lage O.M."/>
            <person name="Pohl T."/>
            <person name="Merkel B.J."/>
            <person name="Hornburger P."/>
            <person name="Mueller R.-W."/>
            <person name="Bruemmer F."/>
            <person name="Labrenz M."/>
            <person name="Spormann A.M."/>
            <person name="Op den Camp H."/>
            <person name="Overmann J."/>
            <person name="Amann R."/>
            <person name="Jetten M.S.M."/>
            <person name="Mascher T."/>
            <person name="Medema M.H."/>
            <person name="Devos D.P."/>
            <person name="Kaster A.-K."/>
            <person name="Ovreas L."/>
            <person name="Rohde M."/>
            <person name="Galperin M.Y."/>
            <person name="Jogler C."/>
        </authorList>
    </citation>
    <scope>NUCLEOTIDE SEQUENCE [LARGE SCALE GENOMIC DNA]</scope>
    <source>
        <strain evidence="2 3">SV_7m_r</strain>
    </source>
</reference>
<dbReference type="Proteomes" id="UP000315003">
    <property type="component" value="Chromosome"/>
</dbReference>
<sequence length="397" mass="45362">MRPSKQPRAIKTRDRILREAARMFAMKRFHDTFGCRRLLVGLQTASVVCVLMMSQTSFAEPNVRHVIAYHKDGEFAGWPANGGLWMWDDEILVGYERWTHDPNPSSRHHTMTPRLGESLSRSKDGGSTWQVEDRSLSELADPDMNFLGQDFALRLWRQSYFTSSNRGRDWHGPFGLPAFRNHKAYARSNYIITSRNSAFLFLSTLPQDEAPARSFLARMDSNPPGFAFVSWIGNDYLDRSRVVPQTDTYRHAIMPSGLQIGDRRYVCAVRQRVGSDRWSDLYETRDNGETWSFLSTIERGSDNPISLLSLGGDVVTAIYGWRSKPYGLRAKISRDAGRTWSDHIVLRDNALNCDIGYTRAAVRSDGTVVIAYYYATEDRPEQHISVTFWRPSPTGQE</sequence>
<dbReference type="AlphaFoldDB" id="A0A517SW70"/>
<accession>A0A517SW70</accession>
<evidence type="ECO:0000313" key="3">
    <source>
        <dbReference type="Proteomes" id="UP000315003"/>
    </source>
</evidence>
<gene>
    <name evidence="2" type="ORF">SV7mr_29050</name>
</gene>
<protein>
    <recommendedName>
        <fullName evidence="4">BNR/Asp-box repeat protein</fullName>
    </recommendedName>
</protein>
<keyword evidence="3" id="KW-1185">Reference proteome</keyword>
<dbReference type="OrthoDB" id="7294637at2"/>
<proteinExistence type="predicted"/>
<evidence type="ECO:0008006" key="4">
    <source>
        <dbReference type="Google" id="ProtNLM"/>
    </source>
</evidence>
<dbReference type="CDD" id="cd15482">
    <property type="entry name" value="Sialidase_non-viral"/>
    <property type="match status" value="1"/>
</dbReference>
<dbReference type="EMBL" id="CP036272">
    <property type="protein sequence ID" value="QDT60384.1"/>
    <property type="molecule type" value="Genomic_DNA"/>
</dbReference>